<dbReference type="InterPro" id="IPR027417">
    <property type="entry name" value="P-loop_NTPase"/>
</dbReference>
<comment type="similarity">
    <text evidence="1">Belongs to the dynein heavy chain family.</text>
</comment>
<dbReference type="PANTHER" id="PTHR46532:SF4">
    <property type="entry name" value="AAA+ ATPASE DOMAIN-CONTAINING PROTEIN"/>
    <property type="match status" value="1"/>
</dbReference>
<dbReference type="InterPro" id="IPR041466">
    <property type="entry name" value="Dynein_AAA5_ext"/>
</dbReference>
<evidence type="ECO:0000313" key="4">
    <source>
        <dbReference type="Proteomes" id="UP000784294"/>
    </source>
</evidence>
<dbReference type="GO" id="GO:0007018">
    <property type="term" value="P:microtubule-based movement"/>
    <property type="evidence" value="ECO:0007669"/>
    <property type="project" value="InterPro"/>
</dbReference>
<evidence type="ECO:0000313" key="3">
    <source>
        <dbReference type="EMBL" id="VEL13802.1"/>
    </source>
</evidence>
<dbReference type="Pfam" id="PF17852">
    <property type="entry name" value="Dynein_AAA_lid"/>
    <property type="match status" value="1"/>
</dbReference>
<dbReference type="GO" id="GO:0005858">
    <property type="term" value="C:axonemal dynein complex"/>
    <property type="evidence" value="ECO:0007669"/>
    <property type="project" value="TreeGrafter"/>
</dbReference>
<evidence type="ECO:0000259" key="2">
    <source>
        <dbReference type="Pfam" id="PF17852"/>
    </source>
</evidence>
<keyword evidence="4" id="KW-1185">Reference proteome</keyword>
<evidence type="ECO:0000256" key="1">
    <source>
        <dbReference type="ARBA" id="ARBA00008887"/>
    </source>
</evidence>
<comment type="caution">
    <text evidence="3">The sequence shown here is derived from an EMBL/GenBank/DDBJ whole genome shotgun (WGS) entry which is preliminary data.</text>
</comment>
<dbReference type="EMBL" id="CAAALY010019002">
    <property type="protein sequence ID" value="VEL13802.1"/>
    <property type="molecule type" value="Genomic_DNA"/>
</dbReference>
<dbReference type="AlphaFoldDB" id="A0A448WKB7"/>
<dbReference type="OrthoDB" id="5593012at2759"/>
<reference evidence="3" key="1">
    <citation type="submission" date="2018-11" db="EMBL/GenBank/DDBJ databases">
        <authorList>
            <consortium name="Pathogen Informatics"/>
        </authorList>
    </citation>
    <scope>NUCLEOTIDE SEQUENCE</scope>
</reference>
<dbReference type="PANTHER" id="PTHR46532">
    <property type="entry name" value="MALE FERTILITY FACTOR KL5"/>
    <property type="match status" value="1"/>
</dbReference>
<protein>
    <recommendedName>
        <fullName evidence="2">Dynein heavy chain AAA 5 extension domain-containing protein</fullName>
    </recommendedName>
</protein>
<sequence>METFEKFFGEAYQFMNQNLEPKMELLECNYIRQAIDLLEGLLTGVDEKELKRDHLDRLILFSSMWSLGALLELSDRKKLQTYLYGLGELGLPRVNPSSDETIFEYTVNEAGAWEHWMTRVPEYIYPSDHTPDYTTILVPNVDNTRTDYLIHTIAKQSKPVLLIGEQGTAKTVMIKGYCSKYNPEEHMFKAINFSSATTPNMFQRTVESYVDKRMGSTYGPPAGKKMTLFIDDINMPVINEWGDQITNEITRQMMEMSGLYSLDKPGDFTTIVDIQVNVPDAIRIKYIFVNEICASIEIKLSVNSMTSAIKKFINVLIIERIQA</sequence>
<proteinExistence type="inferred from homology"/>
<dbReference type="GO" id="GO:0051959">
    <property type="term" value="F:dynein light intermediate chain binding"/>
    <property type="evidence" value="ECO:0007669"/>
    <property type="project" value="InterPro"/>
</dbReference>
<feature type="domain" description="Dynein heavy chain AAA 5 extension" evidence="2">
    <location>
        <begin position="2"/>
        <end position="117"/>
    </location>
</feature>
<gene>
    <name evidence="3" type="ORF">PXEA_LOCUS7242</name>
</gene>
<dbReference type="Proteomes" id="UP000784294">
    <property type="component" value="Unassembled WGS sequence"/>
</dbReference>
<dbReference type="GO" id="GO:0045505">
    <property type="term" value="F:dynein intermediate chain binding"/>
    <property type="evidence" value="ECO:0007669"/>
    <property type="project" value="InterPro"/>
</dbReference>
<dbReference type="Gene3D" id="3.40.50.300">
    <property type="entry name" value="P-loop containing nucleotide triphosphate hydrolases"/>
    <property type="match status" value="1"/>
</dbReference>
<accession>A0A448WKB7</accession>
<dbReference type="Pfam" id="PF12775">
    <property type="entry name" value="AAA_7"/>
    <property type="match status" value="1"/>
</dbReference>
<dbReference type="InterPro" id="IPR026983">
    <property type="entry name" value="DHC"/>
</dbReference>
<organism evidence="3 4">
    <name type="scientific">Protopolystoma xenopodis</name>
    <dbReference type="NCBI Taxonomy" id="117903"/>
    <lineage>
        <taxon>Eukaryota</taxon>
        <taxon>Metazoa</taxon>
        <taxon>Spiralia</taxon>
        <taxon>Lophotrochozoa</taxon>
        <taxon>Platyhelminthes</taxon>
        <taxon>Monogenea</taxon>
        <taxon>Polyopisthocotylea</taxon>
        <taxon>Polystomatidea</taxon>
        <taxon>Polystomatidae</taxon>
        <taxon>Protopolystoma</taxon>
    </lineage>
</organism>
<dbReference type="SUPFAM" id="SSF52540">
    <property type="entry name" value="P-loop containing nucleoside triphosphate hydrolases"/>
    <property type="match status" value="1"/>
</dbReference>
<name>A0A448WKB7_9PLAT</name>
<dbReference type="Gene3D" id="1.10.472.130">
    <property type="match status" value="1"/>
</dbReference>